<accession>A0ABW2KXG3</accession>
<gene>
    <name evidence="9 10" type="primary">cas2</name>
    <name evidence="10" type="ORF">ACFQPS_16450</name>
</gene>
<dbReference type="RefSeq" id="WP_377360301.1">
    <property type="nucleotide sequence ID" value="NZ_JBHTCM010000018.1"/>
</dbReference>
<dbReference type="SUPFAM" id="SSF143430">
    <property type="entry name" value="TTP0101/SSO1404-like"/>
    <property type="match status" value="1"/>
</dbReference>
<evidence type="ECO:0000256" key="2">
    <source>
        <dbReference type="ARBA" id="ARBA00009959"/>
    </source>
</evidence>
<dbReference type="EC" id="3.1.-.-" evidence="9"/>
<keyword evidence="10" id="KW-0413">Isomerase</keyword>
<feature type="binding site" evidence="9">
    <location>
        <position position="8"/>
    </location>
    <ligand>
        <name>Mg(2+)</name>
        <dbReference type="ChEBI" id="CHEBI:18420"/>
        <note>catalytic</note>
    </ligand>
</feature>
<comment type="subunit">
    <text evidence="9">Homodimer, forms a heterotetramer with a Cas1 homodimer.</text>
</comment>
<keyword evidence="6 9" id="KW-0378">Hydrolase</keyword>
<keyword evidence="8 9" id="KW-0051">Antiviral defense</keyword>
<sequence length="100" mass="11387">MWVMVLFDLPVLTKSQRKAATRFRNDLLDLGFEMSQFSVYLRHFAGKEQAEVAVRKIGAVVPATGAVHVLTFTDRQYAAMVCFDGRTVGRKKSRDQFVLF</sequence>
<protein>
    <recommendedName>
        <fullName evidence="9">CRISPR-associated endoribonuclease Cas2</fullName>
        <ecNumber evidence="9">3.1.-.-</ecNumber>
    </recommendedName>
</protein>
<evidence type="ECO:0000256" key="3">
    <source>
        <dbReference type="ARBA" id="ARBA00022722"/>
    </source>
</evidence>
<keyword evidence="7 9" id="KW-0460">Magnesium</keyword>
<reference evidence="11" key="1">
    <citation type="journal article" date="2019" name="Int. J. Syst. Evol. Microbiol.">
        <title>The Global Catalogue of Microorganisms (GCM) 10K type strain sequencing project: providing services to taxonomists for standard genome sequencing and annotation.</title>
        <authorList>
            <consortium name="The Broad Institute Genomics Platform"/>
            <consortium name="The Broad Institute Genome Sequencing Center for Infectious Disease"/>
            <person name="Wu L."/>
            <person name="Ma J."/>
        </authorList>
    </citation>
    <scope>NUCLEOTIDE SEQUENCE [LARGE SCALE GENOMIC DNA]</scope>
    <source>
        <strain evidence="11">CGMCC 1.16275</strain>
    </source>
</reference>
<proteinExistence type="inferred from homology"/>
<evidence type="ECO:0000256" key="8">
    <source>
        <dbReference type="ARBA" id="ARBA00023118"/>
    </source>
</evidence>
<evidence type="ECO:0000256" key="6">
    <source>
        <dbReference type="ARBA" id="ARBA00022801"/>
    </source>
</evidence>
<evidence type="ECO:0000313" key="10">
    <source>
        <dbReference type="EMBL" id="MFC7334758.1"/>
    </source>
</evidence>
<evidence type="ECO:0000256" key="7">
    <source>
        <dbReference type="ARBA" id="ARBA00022842"/>
    </source>
</evidence>
<dbReference type="InterPro" id="IPR019199">
    <property type="entry name" value="Virulence_VapD/CRISPR_Cas2"/>
</dbReference>
<dbReference type="InterPro" id="IPR021127">
    <property type="entry name" value="CRISPR_associated_Cas2"/>
</dbReference>
<dbReference type="GO" id="GO:0016853">
    <property type="term" value="F:isomerase activity"/>
    <property type="evidence" value="ECO:0007669"/>
    <property type="project" value="UniProtKB-KW"/>
</dbReference>
<comment type="cofactor">
    <cofactor evidence="1 9">
        <name>Mg(2+)</name>
        <dbReference type="ChEBI" id="CHEBI:18420"/>
    </cofactor>
</comment>
<keyword evidence="11" id="KW-1185">Reference proteome</keyword>
<evidence type="ECO:0000256" key="5">
    <source>
        <dbReference type="ARBA" id="ARBA00022759"/>
    </source>
</evidence>
<evidence type="ECO:0000256" key="9">
    <source>
        <dbReference type="HAMAP-Rule" id="MF_01471"/>
    </source>
</evidence>
<dbReference type="EMBL" id="JBHTCM010000018">
    <property type="protein sequence ID" value="MFC7334758.1"/>
    <property type="molecule type" value="Genomic_DNA"/>
</dbReference>
<dbReference type="HAMAP" id="MF_01471">
    <property type="entry name" value="Cas2"/>
    <property type="match status" value="1"/>
</dbReference>
<comment type="function">
    <text evidence="9">CRISPR (clustered regularly interspaced short palindromic repeat), is an adaptive immune system that provides protection against mobile genetic elements (viruses, transposable elements and conjugative plasmids). CRISPR clusters contain sequences complementary to antecedent mobile elements and target invading nucleic acids. CRISPR clusters are transcribed and processed into CRISPR RNA (crRNA). Functions as a ssRNA-specific endoribonuclease. Involved in the integration of spacer DNA into the CRISPR cassette.</text>
</comment>
<organism evidence="10 11">
    <name type="scientific">Rhodocista pekingensis</name>
    <dbReference type="NCBI Taxonomy" id="201185"/>
    <lineage>
        <taxon>Bacteria</taxon>
        <taxon>Pseudomonadati</taxon>
        <taxon>Pseudomonadota</taxon>
        <taxon>Alphaproteobacteria</taxon>
        <taxon>Rhodospirillales</taxon>
        <taxon>Azospirillaceae</taxon>
        <taxon>Rhodocista</taxon>
    </lineage>
</organism>
<dbReference type="Pfam" id="PF09827">
    <property type="entry name" value="CRISPR_Cas2"/>
    <property type="match status" value="1"/>
</dbReference>
<name>A0ABW2KXG3_9PROT</name>
<dbReference type="Proteomes" id="UP001596456">
    <property type="component" value="Unassembled WGS sequence"/>
</dbReference>
<evidence type="ECO:0000256" key="4">
    <source>
        <dbReference type="ARBA" id="ARBA00022723"/>
    </source>
</evidence>
<evidence type="ECO:0000313" key="11">
    <source>
        <dbReference type="Proteomes" id="UP001596456"/>
    </source>
</evidence>
<keyword evidence="4 9" id="KW-0479">Metal-binding</keyword>
<comment type="caution">
    <text evidence="10">The sequence shown here is derived from an EMBL/GenBank/DDBJ whole genome shotgun (WGS) entry which is preliminary data.</text>
</comment>
<keyword evidence="5 9" id="KW-0255">Endonuclease</keyword>
<evidence type="ECO:0000256" key="1">
    <source>
        <dbReference type="ARBA" id="ARBA00001946"/>
    </source>
</evidence>
<keyword evidence="3 9" id="KW-0540">Nuclease</keyword>
<comment type="similarity">
    <text evidence="2 9">Belongs to the CRISPR-associated endoribonuclease Cas2 protein family.</text>
</comment>
<dbReference type="GO" id="GO:0004519">
    <property type="term" value="F:endonuclease activity"/>
    <property type="evidence" value="ECO:0007669"/>
    <property type="project" value="UniProtKB-KW"/>
</dbReference>
<dbReference type="NCBIfam" id="TIGR01573">
    <property type="entry name" value="cas2"/>
    <property type="match status" value="1"/>
</dbReference>